<gene>
    <name evidence="6" type="ORF">ZIOFF_028723</name>
</gene>
<dbReference type="AlphaFoldDB" id="A0A8J5GLP7"/>
<dbReference type="PANTHER" id="PTHR11241">
    <property type="entry name" value="DEOXYURIDINE 5'-TRIPHOSPHATE NUCLEOTIDOHYDROLASE"/>
    <property type="match status" value="1"/>
</dbReference>
<evidence type="ECO:0000256" key="3">
    <source>
        <dbReference type="ARBA" id="ARBA00012379"/>
    </source>
</evidence>
<sequence>MEVNSRNLIDGRVSISFSNYTAARDCTLEEEEESELIVVLTKVSYEEDYVIPTEKHPAIDVNIDYEEDPNQIIASLEEYPYILVHRLSSSSKMLEHKSLGATGFDLVANKTVIIEPRGRALVSTGLSLEIPWGTYGRITTRSSAA</sequence>
<dbReference type="InterPro" id="IPR029054">
    <property type="entry name" value="dUTPase-like"/>
</dbReference>
<dbReference type="SUPFAM" id="SSF51283">
    <property type="entry name" value="dUTPase-like"/>
    <property type="match status" value="1"/>
</dbReference>
<evidence type="ECO:0000313" key="6">
    <source>
        <dbReference type="EMBL" id="KAG6510692.1"/>
    </source>
</evidence>
<evidence type="ECO:0000313" key="7">
    <source>
        <dbReference type="Proteomes" id="UP000734854"/>
    </source>
</evidence>
<dbReference type="PANTHER" id="PTHR11241:SF0">
    <property type="entry name" value="DEOXYURIDINE 5'-TRIPHOSPHATE NUCLEOTIDOHYDROLASE"/>
    <property type="match status" value="1"/>
</dbReference>
<dbReference type="Gene3D" id="2.70.40.10">
    <property type="match status" value="1"/>
</dbReference>
<evidence type="ECO:0000256" key="4">
    <source>
        <dbReference type="ARBA" id="ARBA00023080"/>
    </source>
</evidence>
<dbReference type="Pfam" id="PF00692">
    <property type="entry name" value="dUTPase"/>
    <property type="match status" value="1"/>
</dbReference>
<evidence type="ECO:0000259" key="5">
    <source>
        <dbReference type="Pfam" id="PF00692"/>
    </source>
</evidence>
<proteinExistence type="inferred from homology"/>
<dbReference type="GO" id="GO:0004170">
    <property type="term" value="F:dUTP diphosphatase activity"/>
    <property type="evidence" value="ECO:0007669"/>
    <property type="project" value="UniProtKB-EC"/>
</dbReference>
<dbReference type="Proteomes" id="UP000734854">
    <property type="component" value="Unassembled WGS sequence"/>
</dbReference>
<protein>
    <recommendedName>
        <fullName evidence="3">dUTP diphosphatase</fullName>
        <ecNumber evidence="3">3.6.1.23</ecNumber>
    </recommendedName>
</protein>
<dbReference type="EMBL" id="JACMSC010000008">
    <property type="protein sequence ID" value="KAG6510692.1"/>
    <property type="molecule type" value="Genomic_DNA"/>
</dbReference>
<comment type="caution">
    <text evidence="6">The sequence shown here is derived from an EMBL/GenBank/DDBJ whole genome shotgun (WGS) entry which is preliminary data.</text>
</comment>
<dbReference type="EC" id="3.6.1.23" evidence="3"/>
<accession>A0A8J5GLP7</accession>
<reference evidence="6 7" key="1">
    <citation type="submission" date="2020-08" db="EMBL/GenBank/DDBJ databases">
        <title>Plant Genome Project.</title>
        <authorList>
            <person name="Zhang R.-G."/>
        </authorList>
    </citation>
    <scope>NUCLEOTIDE SEQUENCE [LARGE SCALE GENOMIC DNA]</scope>
    <source>
        <tissue evidence="6">Rhizome</tissue>
    </source>
</reference>
<name>A0A8J5GLP7_ZINOF</name>
<keyword evidence="4" id="KW-0546">Nucleotide metabolism</keyword>
<dbReference type="GO" id="GO:0046081">
    <property type="term" value="P:dUTP catabolic process"/>
    <property type="evidence" value="ECO:0007669"/>
    <property type="project" value="InterPro"/>
</dbReference>
<keyword evidence="7" id="KW-1185">Reference proteome</keyword>
<dbReference type="InterPro" id="IPR036157">
    <property type="entry name" value="dUTPase-like_sf"/>
</dbReference>
<comment type="pathway">
    <text evidence="1">Pyrimidine metabolism; dUMP biosynthesis; dUMP from dCTP (dUTP route): step 2/2.</text>
</comment>
<feature type="domain" description="dUTPase-like" evidence="5">
    <location>
        <begin position="91"/>
        <end position="145"/>
    </location>
</feature>
<evidence type="ECO:0000256" key="1">
    <source>
        <dbReference type="ARBA" id="ARBA00005142"/>
    </source>
</evidence>
<evidence type="ECO:0000256" key="2">
    <source>
        <dbReference type="ARBA" id="ARBA00006581"/>
    </source>
</evidence>
<comment type="similarity">
    <text evidence="2">Belongs to the dUTPase family.</text>
</comment>
<dbReference type="GO" id="GO:0000287">
    <property type="term" value="F:magnesium ion binding"/>
    <property type="evidence" value="ECO:0007669"/>
    <property type="project" value="InterPro"/>
</dbReference>
<dbReference type="GO" id="GO:0006226">
    <property type="term" value="P:dUMP biosynthetic process"/>
    <property type="evidence" value="ECO:0007669"/>
    <property type="project" value="InterPro"/>
</dbReference>
<organism evidence="6 7">
    <name type="scientific">Zingiber officinale</name>
    <name type="common">Ginger</name>
    <name type="synonym">Amomum zingiber</name>
    <dbReference type="NCBI Taxonomy" id="94328"/>
    <lineage>
        <taxon>Eukaryota</taxon>
        <taxon>Viridiplantae</taxon>
        <taxon>Streptophyta</taxon>
        <taxon>Embryophyta</taxon>
        <taxon>Tracheophyta</taxon>
        <taxon>Spermatophyta</taxon>
        <taxon>Magnoliopsida</taxon>
        <taxon>Liliopsida</taxon>
        <taxon>Zingiberales</taxon>
        <taxon>Zingiberaceae</taxon>
        <taxon>Zingiber</taxon>
    </lineage>
</organism>
<dbReference type="InterPro" id="IPR008181">
    <property type="entry name" value="dUTPase"/>
</dbReference>